<reference evidence="9" key="1">
    <citation type="journal article" date="2020" name="bioRxiv">
        <title>Comparative genomics of Chlamydomonas.</title>
        <authorList>
            <person name="Craig R.J."/>
            <person name="Hasan A.R."/>
            <person name="Ness R.W."/>
            <person name="Keightley P.D."/>
        </authorList>
    </citation>
    <scope>NUCLEOTIDE SEQUENCE</scope>
    <source>
        <strain evidence="9">CCAP 11/173</strain>
    </source>
</reference>
<feature type="region of interest" description="Disordered" evidence="6">
    <location>
        <begin position="512"/>
        <end position="580"/>
    </location>
</feature>
<comment type="subcellular location">
    <subcellularLocation>
        <location evidence="1">Membrane</location>
        <topology evidence="1">Multi-pass membrane protein</topology>
    </subcellularLocation>
</comment>
<organism evidence="9 10">
    <name type="scientific">Chlamydomonas schloesseri</name>
    <dbReference type="NCBI Taxonomy" id="2026947"/>
    <lineage>
        <taxon>Eukaryota</taxon>
        <taxon>Viridiplantae</taxon>
        <taxon>Chlorophyta</taxon>
        <taxon>core chlorophytes</taxon>
        <taxon>Chlorophyceae</taxon>
        <taxon>CS clade</taxon>
        <taxon>Chlamydomonadales</taxon>
        <taxon>Chlamydomonadaceae</taxon>
        <taxon>Chlamydomonas</taxon>
    </lineage>
</organism>
<dbReference type="Proteomes" id="UP000613740">
    <property type="component" value="Unassembled WGS sequence"/>
</dbReference>
<keyword evidence="3 7" id="KW-0812">Transmembrane</keyword>
<evidence type="ECO:0000259" key="8">
    <source>
        <dbReference type="PROSITE" id="PS50850"/>
    </source>
</evidence>
<feature type="transmembrane region" description="Helical" evidence="7">
    <location>
        <begin position="306"/>
        <end position="324"/>
    </location>
</feature>
<feature type="transmembrane region" description="Helical" evidence="7">
    <location>
        <begin position="395"/>
        <end position="414"/>
    </location>
</feature>
<protein>
    <recommendedName>
        <fullName evidence="8">Major facilitator superfamily (MFS) profile domain-containing protein</fullName>
    </recommendedName>
</protein>
<accession>A0A835T6T9</accession>
<feature type="transmembrane region" description="Helical" evidence="7">
    <location>
        <begin position="88"/>
        <end position="107"/>
    </location>
</feature>
<keyword evidence="10" id="KW-1185">Reference proteome</keyword>
<gene>
    <name evidence="9" type="ORF">HYH02_012084</name>
</gene>
<dbReference type="Gene3D" id="1.20.1250.20">
    <property type="entry name" value="MFS general substrate transporter like domains"/>
    <property type="match status" value="1"/>
</dbReference>
<feature type="transmembrane region" description="Helical" evidence="7">
    <location>
        <begin position="56"/>
        <end position="76"/>
    </location>
</feature>
<feature type="transmembrane region" description="Helical" evidence="7">
    <location>
        <begin position="15"/>
        <end position="44"/>
    </location>
</feature>
<evidence type="ECO:0000256" key="7">
    <source>
        <dbReference type="SAM" id="Phobius"/>
    </source>
</evidence>
<dbReference type="SUPFAM" id="SSF103473">
    <property type="entry name" value="MFS general substrate transporter"/>
    <property type="match status" value="1"/>
</dbReference>
<evidence type="ECO:0000313" key="9">
    <source>
        <dbReference type="EMBL" id="KAG2434884.1"/>
    </source>
</evidence>
<feature type="transmembrane region" description="Helical" evidence="7">
    <location>
        <begin position="173"/>
        <end position="193"/>
    </location>
</feature>
<evidence type="ECO:0000256" key="5">
    <source>
        <dbReference type="ARBA" id="ARBA00023136"/>
    </source>
</evidence>
<evidence type="ECO:0000256" key="1">
    <source>
        <dbReference type="ARBA" id="ARBA00004141"/>
    </source>
</evidence>
<feature type="transmembrane region" description="Helical" evidence="7">
    <location>
        <begin position="371"/>
        <end position="388"/>
    </location>
</feature>
<feature type="compositionally biased region" description="Gly residues" evidence="6">
    <location>
        <begin position="528"/>
        <end position="539"/>
    </location>
</feature>
<feature type="compositionally biased region" description="Gly residues" evidence="6">
    <location>
        <begin position="559"/>
        <end position="577"/>
    </location>
</feature>
<dbReference type="InterPro" id="IPR005828">
    <property type="entry name" value="MFS_sugar_transport-like"/>
</dbReference>
<keyword evidence="4 7" id="KW-1133">Transmembrane helix</keyword>
<evidence type="ECO:0000256" key="2">
    <source>
        <dbReference type="ARBA" id="ARBA00022448"/>
    </source>
</evidence>
<keyword evidence="5 7" id="KW-0472">Membrane</keyword>
<evidence type="ECO:0000256" key="4">
    <source>
        <dbReference type="ARBA" id="ARBA00022989"/>
    </source>
</evidence>
<keyword evidence="2" id="KW-0813">Transport</keyword>
<feature type="transmembrane region" description="Helical" evidence="7">
    <location>
        <begin position="143"/>
        <end position="166"/>
    </location>
</feature>
<dbReference type="PROSITE" id="PS00216">
    <property type="entry name" value="SUGAR_TRANSPORT_1"/>
    <property type="match status" value="1"/>
</dbReference>
<dbReference type="PROSITE" id="PS00217">
    <property type="entry name" value="SUGAR_TRANSPORT_2"/>
    <property type="match status" value="1"/>
</dbReference>
<comment type="caution">
    <text evidence="9">The sequence shown here is derived from an EMBL/GenBank/DDBJ whole genome shotgun (WGS) entry which is preliminary data.</text>
</comment>
<evidence type="ECO:0000313" key="10">
    <source>
        <dbReference type="Proteomes" id="UP000613740"/>
    </source>
</evidence>
<dbReference type="AlphaFoldDB" id="A0A835T6T9"/>
<dbReference type="GO" id="GO:0016020">
    <property type="term" value="C:membrane"/>
    <property type="evidence" value="ECO:0007669"/>
    <property type="project" value="UniProtKB-SubCell"/>
</dbReference>
<dbReference type="InterPro" id="IPR036259">
    <property type="entry name" value="MFS_trans_sf"/>
</dbReference>
<feature type="transmembrane region" description="Helical" evidence="7">
    <location>
        <begin position="114"/>
        <end position="131"/>
    </location>
</feature>
<name>A0A835T6T9_9CHLO</name>
<proteinExistence type="predicted"/>
<dbReference type="Pfam" id="PF00083">
    <property type="entry name" value="Sugar_tr"/>
    <property type="match status" value="2"/>
</dbReference>
<dbReference type="OrthoDB" id="4139357at2759"/>
<dbReference type="EMBL" id="JAEHOD010000055">
    <property type="protein sequence ID" value="KAG2434884.1"/>
    <property type="molecule type" value="Genomic_DNA"/>
</dbReference>
<sequence>MSLEDALSHVGTGPFQWMVLFVCGLANAADAVEILSVGLLGTAAETELNLTPQRTGALNACIFVGMFLGGLLWGLIGDVVGRKRSLVVALAINGVFGALSAAATSLGQLMVLRLLAGLGVGGSMPVVFALMSEFCPPNSRGKFMAMLASFWMVGSLYSASLGWLVIPRLGWRAFVLVAALPAATAAALLAALVPESPRYLSVMGRGREAGQVLLRAARMNGTQLPEDFIIPSFHHRDQDILTHKTSFTTDAAGHPHAAGGAGAGDTESLLPAYAPAPAASGASSISGGAAGAAAGPALPAGRRLRLWLGAALGRAWGVLTALLSPPLRGQTLALGVGWIGLCGGWYCTVLWVPRYFEERGASGGSVYGQTFAVALANLPGNLASIYLVDRLGRRLTACACMAAACLCALAFAAAPASGPWPLLAACVFNGVSVGGWNSLDMISAELYPTSLRSSGFGLLNAVGRVSSFVTTYAAGALLDVALWAPLVVAAVLLAAGSGAMLSLPEPAGKPLEDSFCDEDKEQEAHSGHGAGGLGRGGLAASGASSDDDGAGSGNDRSAHGGGAGGGGLLGGGGGGGRRSAEKVGLLAAAKGQRL</sequence>
<evidence type="ECO:0000256" key="6">
    <source>
        <dbReference type="SAM" id="MobiDB-lite"/>
    </source>
</evidence>
<dbReference type="FunFam" id="1.20.1250.20:FF:000942">
    <property type="entry name" value="Synaptic vesicle glycoprotein 2"/>
    <property type="match status" value="1"/>
</dbReference>
<dbReference type="PROSITE" id="PS50850">
    <property type="entry name" value="MFS"/>
    <property type="match status" value="1"/>
</dbReference>
<dbReference type="InterPro" id="IPR020846">
    <property type="entry name" value="MFS_dom"/>
</dbReference>
<feature type="domain" description="Major facilitator superfamily (MFS) profile" evidence="8">
    <location>
        <begin position="19"/>
        <end position="507"/>
    </location>
</feature>
<feature type="transmembrane region" description="Helical" evidence="7">
    <location>
        <begin position="331"/>
        <end position="351"/>
    </location>
</feature>
<feature type="transmembrane region" description="Helical" evidence="7">
    <location>
        <begin position="480"/>
        <end position="501"/>
    </location>
</feature>
<evidence type="ECO:0000256" key="3">
    <source>
        <dbReference type="ARBA" id="ARBA00022692"/>
    </source>
</evidence>
<dbReference type="InterPro" id="IPR005829">
    <property type="entry name" value="Sugar_transporter_CS"/>
</dbReference>
<dbReference type="PANTHER" id="PTHR23511">
    <property type="entry name" value="SYNAPTIC VESICLE GLYCOPROTEIN 2"/>
    <property type="match status" value="1"/>
</dbReference>
<dbReference type="PANTHER" id="PTHR23511:SF34">
    <property type="entry name" value="SYNAPTIC VESICLE GLYCOPROTEIN 2"/>
    <property type="match status" value="1"/>
</dbReference>
<dbReference type="GO" id="GO:0022857">
    <property type="term" value="F:transmembrane transporter activity"/>
    <property type="evidence" value="ECO:0007669"/>
    <property type="project" value="InterPro"/>
</dbReference>